<dbReference type="Proteomes" id="UP000265643">
    <property type="component" value="Unassembled WGS sequence"/>
</dbReference>
<protein>
    <submittedName>
        <fullName evidence="2">Uncharacterized protein</fullName>
    </submittedName>
</protein>
<evidence type="ECO:0000313" key="3">
    <source>
        <dbReference type="Proteomes" id="UP000265643"/>
    </source>
</evidence>
<dbReference type="AlphaFoldDB" id="A0A391P1T5"/>
<sequence>MFTQPDHTYREIQERSFQQWLNEMEHHSDLAVSGGVRLAREYVQYLKEEIKRQEASNQLKADYMKKLKNEIKEKEGRDDLCQSDGSLPQRIHLSEI</sequence>
<keyword evidence="3" id="KW-1185">Reference proteome</keyword>
<dbReference type="EMBL" id="BHGK01000001">
    <property type="protein sequence ID" value="GCA67621.1"/>
    <property type="molecule type" value="Genomic_DNA"/>
</dbReference>
<feature type="region of interest" description="Disordered" evidence="1">
    <location>
        <begin position="75"/>
        <end position="96"/>
    </location>
</feature>
<evidence type="ECO:0000256" key="1">
    <source>
        <dbReference type="SAM" id="MobiDB-lite"/>
    </source>
</evidence>
<reference evidence="3" key="1">
    <citation type="submission" date="2018-09" db="EMBL/GenBank/DDBJ databases">
        <title>Draft Genome Sequence of Mediterraneibacter sp. KCTC 15684.</title>
        <authorList>
            <person name="Kim J.S."/>
            <person name="Han K.I."/>
            <person name="Suh M.K."/>
            <person name="Lee K.C."/>
            <person name="Eom M.K."/>
            <person name="Lee J.H."/>
            <person name="Park S.H."/>
            <person name="Kang S.W."/>
            <person name="Park J.E."/>
            <person name="Oh B.S."/>
            <person name="Yu S.Y."/>
            <person name="Choi S.H."/>
            <person name="Lee D.H."/>
            <person name="Yoon H."/>
            <person name="Kim B."/>
            <person name="Yang S.J."/>
            <person name="Lee J.S."/>
        </authorList>
    </citation>
    <scope>NUCLEOTIDE SEQUENCE [LARGE SCALE GENOMIC DNA]</scope>
    <source>
        <strain evidence="3">KCTC 15684</strain>
    </source>
</reference>
<evidence type="ECO:0000313" key="2">
    <source>
        <dbReference type="EMBL" id="GCA67621.1"/>
    </source>
</evidence>
<organism evidence="2 3">
    <name type="scientific">Mediterraneibacter butyricigenes</name>
    <dbReference type="NCBI Taxonomy" id="2316025"/>
    <lineage>
        <taxon>Bacteria</taxon>
        <taxon>Bacillati</taxon>
        <taxon>Bacillota</taxon>
        <taxon>Clostridia</taxon>
        <taxon>Lachnospirales</taxon>
        <taxon>Lachnospiraceae</taxon>
        <taxon>Mediterraneibacter</taxon>
    </lineage>
</organism>
<proteinExistence type="predicted"/>
<name>A0A391P1T5_9FIRM</name>
<comment type="caution">
    <text evidence="2">The sequence shown here is derived from an EMBL/GenBank/DDBJ whole genome shotgun (WGS) entry which is preliminary data.</text>
</comment>
<accession>A0A391P1T5</accession>
<gene>
    <name evidence="2" type="ORF">KGMB01110_20570</name>
</gene>
<dbReference type="RefSeq" id="WP_243112790.1">
    <property type="nucleotide sequence ID" value="NZ_BHGK01000001.1"/>
</dbReference>